<evidence type="ECO:0000313" key="1">
    <source>
        <dbReference type="EMBL" id="KAJ0208792.1"/>
    </source>
</evidence>
<dbReference type="AlphaFoldDB" id="A0A9R1VK67"/>
<dbReference type="Proteomes" id="UP000235145">
    <property type="component" value="Unassembled WGS sequence"/>
</dbReference>
<protein>
    <submittedName>
        <fullName evidence="1">Uncharacterized protein</fullName>
    </submittedName>
</protein>
<reference evidence="1 2" key="1">
    <citation type="journal article" date="2017" name="Nat. Commun.">
        <title>Genome assembly with in vitro proximity ligation data and whole-genome triplication in lettuce.</title>
        <authorList>
            <person name="Reyes-Chin-Wo S."/>
            <person name="Wang Z."/>
            <person name="Yang X."/>
            <person name="Kozik A."/>
            <person name="Arikit S."/>
            <person name="Song C."/>
            <person name="Xia L."/>
            <person name="Froenicke L."/>
            <person name="Lavelle D.O."/>
            <person name="Truco M.J."/>
            <person name="Xia R."/>
            <person name="Zhu S."/>
            <person name="Xu C."/>
            <person name="Xu H."/>
            <person name="Xu X."/>
            <person name="Cox K."/>
            <person name="Korf I."/>
            <person name="Meyers B.C."/>
            <person name="Michelmore R.W."/>
        </authorList>
    </citation>
    <scope>NUCLEOTIDE SEQUENCE [LARGE SCALE GENOMIC DNA]</scope>
    <source>
        <strain evidence="2">cv. Salinas</strain>
        <tissue evidence="1">Seedlings</tissue>
    </source>
</reference>
<sequence length="136" mass="15769">MKMTDIPRALNCFVLNNFNLETKKIVLQKGVIDVTKESVKKILGFPLGRKQFSKLPFKTKEDKCYEEWTNQFEDKKMIQLQDIKMKIVSANKEDTNFRMNFIALLINSLIESTSSGKANTNTLNYIARKTKIENID</sequence>
<dbReference type="PANTHER" id="PTHR34835">
    <property type="entry name" value="OS07G0283600 PROTEIN-RELATED"/>
    <property type="match status" value="1"/>
</dbReference>
<gene>
    <name evidence="1" type="ORF">LSAT_V11C400183460</name>
</gene>
<proteinExistence type="predicted"/>
<accession>A0A9R1VK67</accession>
<comment type="caution">
    <text evidence="1">The sequence shown here is derived from an EMBL/GenBank/DDBJ whole genome shotgun (WGS) entry which is preliminary data.</text>
</comment>
<keyword evidence="2" id="KW-1185">Reference proteome</keyword>
<evidence type="ECO:0000313" key="2">
    <source>
        <dbReference type="Proteomes" id="UP000235145"/>
    </source>
</evidence>
<organism evidence="1 2">
    <name type="scientific">Lactuca sativa</name>
    <name type="common">Garden lettuce</name>
    <dbReference type="NCBI Taxonomy" id="4236"/>
    <lineage>
        <taxon>Eukaryota</taxon>
        <taxon>Viridiplantae</taxon>
        <taxon>Streptophyta</taxon>
        <taxon>Embryophyta</taxon>
        <taxon>Tracheophyta</taxon>
        <taxon>Spermatophyta</taxon>
        <taxon>Magnoliopsida</taxon>
        <taxon>eudicotyledons</taxon>
        <taxon>Gunneridae</taxon>
        <taxon>Pentapetalae</taxon>
        <taxon>asterids</taxon>
        <taxon>campanulids</taxon>
        <taxon>Asterales</taxon>
        <taxon>Asteraceae</taxon>
        <taxon>Cichorioideae</taxon>
        <taxon>Cichorieae</taxon>
        <taxon>Lactucinae</taxon>
        <taxon>Lactuca</taxon>
    </lineage>
</organism>
<dbReference type="PANTHER" id="PTHR34835:SF90">
    <property type="entry name" value="AMINOTRANSFERASE-LIKE PLANT MOBILE DOMAIN-CONTAINING PROTEIN"/>
    <property type="match status" value="1"/>
</dbReference>
<dbReference type="EMBL" id="NBSK02000004">
    <property type="protein sequence ID" value="KAJ0208792.1"/>
    <property type="molecule type" value="Genomic_DNA"/>
</dbReference>
<name>A0A9R1VK67_LACSA</name>